<evidence type="ECO:0000259" key="5">
    <source>
        <dbReference type="Pfam" id="PF03936"/>
    </source>
</evidence>
<comment type="cofactor">
    <cofactor evidence="1">
        <name>Mg(2+)</name>
        <dbReference type="ChEBI" id="CHEBI:18420"/>
    </cofactor>
</comment>
<evidence type="ECO:0000256" key="1">
    <source>
        <dbReference type="ARBA" id="ARBA00001946"/>
    </source>
</evidence>
<dbReference type="AlphaFoldDB" id="A0A396IUQ4"/>
<feature type="domain" description="Terpene synthase metal-binding" evidence="5">
    <location>
        <begin position="254"/>
        <end position="495"/>
    </location>
</feature>
<dbReference type="InterPro" id="IPR008949">
    <property type="entry name" value="Isoprenoid_synthase_dom_sf"/>
</dbReference>
<dbReference type="InterPro" id="IPR008930">
    <property type="entry name" value="Terpenoid_cyclase/PrenylTrfase"/>
</dbReference>
<evidence type="ECO:0000313" key="6">
    <source>
        <dbReference type="EMBL" id="RHN67715.1"/>
    </source>
</evidence>
<dbReference type="Pfam" id="PF01397">
    <property type="entry name" value="Terpene_synth"/>
    <property type="match status" value="1"/>
</dbReference>
<dbReference type="InterPro" id="IPR005630">
    <property type="entry name" value="Terpene_synthase_metal-bd"/>
</dbReference>
<dbReference type="PANTHER" id="PTHR31225:SF73">
    <property type="entry name" value="NERYL DIPHOSPHATE DIPHOSPHATASE, CHLOROPLASTIC"/>
    <property type="match status" value="1"/>
</dbReference>
<proteinExistence type="predicted"/>
<evidence type="ECO:0000259" key="4">
    <source>
        <dbReference type="Pfam" id="PF01397"/>
    </source>
</evidence>
<name>A0A396IUQ4_MEDTR</name>
<reference evidence="6" key="1">
    <citation type="journal article" date="2018" name="Nat. Plants">
        <title>Whole-genome landscape of Medicago truncatula symbiotic genes.</title>
        <authorList>
            <person name="Pecrix Y."/>
            <person name="Gamas P."/>
            <person name="Carrere S."/>
        </authorList>
    </citation>
    <scope>NUCLEOTIDE SEQUENCE</scope>
    <source>
        <tissue evidence="6">Leaves</tissue>
    </source>
</reference>
<dbReference type="SUPFAM" id="SSF48576">
    <property type="entry name" value="Terpenoid synthases"/>
    <property type="match status" value="1"/>
</dbReference>
<dbReference type="Gene3D" id="1.50.10.130">
    <property type="entry name" value="Terpene synthase, N-terminal domain"/>
    <property type="match status" value="1"/>
</dbReference>
<dbReference type="EMBL" id="PSQE01000003">
    <property type="protein sequence ID" value="RHN67715.1"/>
    <property type="molecule type" value="Genomic_DNA"/>
</dbReference>
<evidence type="ECO:0000256" key="3">
    <source>
        <dbReference type="ARBA" id="ARBA00022842"/>
    </source>
</evidence>
<dbReference type="GO" id="GO:0034007">
    <property type="term" value="F:S-linalool synthase activity"/>
    <property type="evidence" value="ECO:0007669"/>
    <property type="project" value="UniProtKB-EC"/>
</dbReference>
<dbReference type="SUPFAM" id="SSF48239">
    <property type="entry name" value="Terpenoid cyclases/Protein prenyltransferases"/>
    <property type="match status" value="1"/>
</dbReference>
<feature type="domain" description="Terpene synthase N-terminal" evidence="4">
    <location>
        <begin position="21"/>
        <end position="186"/>
    </location>
</feature>
<sequence>MVSILIEVQIYKVVLDLQYILFQCSHHSALLHFQDVTYVKQALIFKQVYKKLVKIEYPMESFYLIDIIQRLNIEHYFVEEIKVALEKLYSILNTNPNDFMSIHELYEVALAFRLLRQGGHYVNADLFDSLKCNKRMFEEKHGEDVKGLVALYEASQLSIEGEDSLNDLGYVCRELLHGWLSRHQEHNQAIYVANTLQNPLHYGLSRFMDKSAFIHDSKDEKDLLCLEELAKINSSIVRFMNQNETTEVSKWWNELELAKEVKFSGYQPLKWYTWPMACFTDPNFSEQRIELTKPISLIYVIDDIFDVHGTLDQLTIFTDAINRWEITGTEQLPNFMKISLNALYEITSNFADMVYKKHGFNPIDTLKKSWIRLLNAFMEEAHWLNSGHLPRAEDYLNNGIVSTGVHVVLVHAFFLLDHVHGITKETIDILDEKFPNVIYSVAKILRLSDDLEGAKSGDQNGLDGSYLDCYMSEHQDISGEDVQRHVAHMISNEWKRLNQEILVANQFSSSFSNFCLNAARMVPLMYHYKSNPSLSNLQEHVKSLINASGGCN</sequence>
<dbReference type="InterPro" id="IPR034741">
    <property type="entry name" value="Terpene_cyclase-like_1_C"/>
</dbReference>
<keyword evidence="3" id="KW-0460">Magnesium</keyword>
<dbReference type="Gramene" id="rna15934">
    <property type="protein sequence ID" value="RHN67715.1"/>
    <property type="gene ID" value="gene15934"/>
</dbReference>
<dbReference type="EC" id="4.2.3.25" evidence="6"/>
<dbReference type="SFLD" id="SFLDG01019">
    <property type="entry name" value="Terpene_Cyclase_Like_1_C_Termi"/>
    <property type="match status" value="1"/>
</dbReference>
<dbReference type="GO" id="GO:0016114">
    <property type="term" value="P:terpenoid biosynthetic process"/>
    <property type="evidence" value="ECO:0007669"/>
    <property type="project" value="InterPro"/>
</dbReference>
<dbReference type="GO" id="GO:0000287">
    <property type="term" value="F:magnesium ion binding"/>
    <property type="evidence" value="ECO:0007669"/>
    <property type="project" value="InterPro"/>
</dbReference>
<dbReference type="InterPro" id="IPR050148">
    <property type="entry name" value="Terpene_synthase-like"/>
</dbReference>
<dbReference type="Pfam" id="PF03936">
    <property type="entry name" value="Terpene_synth_C"/>
    <property type="match status" value="1"/>
</dbReference>
<dbReference type="InterPro" id="IPR001906">
    <property type="entry name" value="Terpene_synth_N"/>
</dbReference>
<dbReference type="InterPro" id="IPR036965">
    <property type="entry name" value="Terpene_synth_N_sf"/>
</dbReference>
<dbReference type="Gene3D" id="1.10.600.10">
    <property type="entry name" value="Farnesyl Diphosphate Synthase"/>
    <property type="match status" value="1"/>
</dbReference>
<dbReference type="GO" id="GO:0010333">
    <property type="term" value="F:terpene synthase activity"/>
    <property type="evidence" value="ECO:0007669"/>
    <property type="project" value="InterPro"/>
</dbReference>
<organism evidence="6">
    <name type="scientific">Medicago truncatula</name>
    <name type="common">Barrel medic</name>
    <name type="synonym">Medicago tribuloides</name>
    <dbReference type="NCBI Taxonomy" id="3880"/>
    <lineage>
        <taxon>Eukaryota</taxon>
        <taxon>Viridiplantae</taxon>
        <taxon>Streptophyta</taxon>
        <taxon>Embryophyta</taxon>
        <taxon>Tracheophyta</taxon>
        <taxon>Spermatophyta</taxon>
        <taxon>Magnoliopsida</taxon>
        <taxon>eudicotyledons</taxon>
        <taxon>Gunneridae</taxon>
        <taxon>Pentapetalae</taxon>
        <taxon>rosids</taxon>
        <taxon>fabids</taxon>
        <taxon>Fabales</taxon>
        <taxon>Fabaceae</taxon>
        <taxon>Papilionoideae</taxon>
        <taxon>50 kb inversion clade</taxon>
        <taxon>NPAAA clade</taxon>
        <taxon>Hologalegina</taxon>
        <taxon>IRL clade</taxon>
        <taxon>Trifolieae</taxon>
        <taxon>Medicago</taxon>
    </lineage>
</organism>
<protein>
    <submittedName>
        <fullName evidence="6">Putative S-linalool synthase</fullName>
        <ecNumber evidence="6">4.2.3.25</ecNumber>
    </submittedName>
</protein>
<evidence type="ECO:0000256" key="2">
    <source>
        <dbReference type="ARBA" id="ARBA00022723"/>
    </source>
</evidence>
<keyword evidence="2" id="KW-0479">Metal-binding</keyword>
<comment type="caution">
    <text evidence="6">The sequence shown here is derived from an EMBL/GenBank/DDBJ whole genome shotgun (WGS) entry which is preliminary data.</text>
</comment>
<gene>
    <name evidence="6" type="ORF">MtrunA17_Chr3g0105691</name>
</gene>
<dbReference type="SFLD" id="SFLDS00005">
    <property type="entry name" value="Isoprenoid_Synthase_Type_I"/>
    <property type="match status" value="1"/>
</dbReference>
<keyword evidence="6" id="KW-0456">Lyase</keyword>
<dbReference type="PANTHER" id="PTHR31225">
    <property type="entry name" value="OS04G0344100 PROTEIN-RELATED"/>
    <property type="match status" value="1"/>
</dbReference>
<dbReference type="Proteomes" id="UP000265566">
    <property type="component" value="Chromosome 3"/>
</dbReference>
<accession>A0A396IUQ4</accession>